<feature type="transmembrane region" description="Helical" evidence="6">
    <location>
        <begin position="156"/>
        <end position="179"/>
    </location>
</feature>
<protein>
    <submittedName>
        <fullName evidence="8">MFS transporter</fullName>
    </submittedName>
</protein>
<feature type="transmembrane region" description="Helical" evidence="6">
    <location>
        <begin position="280"/>
        <end position="301"/>
    </location>
</feature>
<dbReference type="GO" id="GO:0022857">
    <property type="term" value="F:transmembrane transporter activity"/>
    <property type="evidence" value="ECO:0007669"/>
    <property type="project" value="InterPro"/>
</dbReference>
<evidence type="ECO:0000256" key="4">
    <source>
        <dbReference type="ARBA" id="ARBA00022989"/>
    </source>
</evidence>
<reference evidence="8 10" key="3">
    <citation type="submission" date="2018-07" db="EMBL/GenBank/DDBJ databases">
        <title>Genomic and Epidemiologic Investigation of an Indolent Hospital Outbreak.</title>
        <authorList>
            <person name="Johnson R.C."/>
            <person name="Deming C."/>
            <person name="Conlan S."/>
            <person name="Zellmer C.J."/>
            <person name="Michelin A.V."/>
            <person name="Lee-Lin S."/>
            <person name="Thomas P.J."/>
            <person name="Park M."/>
            <person name="Weingarten R.A."/>
            <person name="Less J."/>
            <person name="Dekker J.P."/>
            <person name="Frank K.M."/>
            <person name="Musser K.A."/>
            <person name="Mcquiston J.R."/>
            <person name="Henderson D.K."/>
            <person name="Lau A.F."/>
            <person name="Palmore T.N."/>
            <person name="Segre J.A."/>
        </authorList>
    </citation>
    <scope>NUCLEOTIDE SEQUENCE [LARGE SCALE GENOMIC DNA]</scope>
    <source>
        <strain evidence="8 10">SK-NIH.Env10_0317</strain>
    </source>
</reference>
<dbReference type="KEGG" id="skr:BRX40_19585"/>
<accession>A0A1L6JFQ6</accession>
<keyword evidence="2" id="KW-1003">Cell membrane</keyword>
<dbReference type="Gene3D" id="1.20.1250.20">
    <property type="entry name" value="MFS general substrate transporter like domains"/>
    <property type="match status" value="1"/>
</dbReference>
<dbReference type="PANTHER" id="PTHR43124:SF10">
    <property type="entry name" value="PURINE EFFLUX PUMP PBUE"/>
    <property type="match status" value="1"/>
</dbReference>
<dbReference type="InterPro" id="IPR050189">
    <property type="entry name" value="MFS_Efflux_Transporters"/>
</dbReference>
<dbReference type="PANTHER" id="PTHR43124">
    <property type="entry name" value="PURINE EFFLUX PUMP PBUE"/>
    <property type="match status" value="1"/>
</dbReference>
<feature type="transmembrane region" description="Helical" evidence="6">
    <location>
        <begin position="313"/>
        <end position="332"/>
    </location>
</feature>
<keyword evidence="5 6" id="KW-0472">Membrane</keyword>
<feature type="transmembrane region" description="Helical" evidence="6">
    <location>
        <begin position="200"/>
        <end position="219"/>
    </location>
</feature>
<keyword evidence="9" id="KW-1185">Reference proteome</keyword>
<dbReference type="GeneID" id="44134767"/>
<evidence type="ECO:0000313" key="9">
    <source>
        <dbReference type="Proteomes" id="UP000185161"/>
    </source>
</evidence>
<evidence type="ECO:0000256" key="5">
    <source>
        <dbReference type="ARBA" id="ARBA00023136"/>
    </source>
</evidence>
<evidence type="ECO:0000313" key="7">
    <source>
        <dbReference type="EMBL" id="APR54320.1"/>
    </source>
</evidence>
<comment type="subcellular location">
    <subcellularLocation>
        <location evidence="1">Cell membrane</location>
        <topology evidence="1">Multi-pass membrane protein</topology>
    </subcellularLocation>
</comment>
<dbReference type="EMBL" id="CP018820">
    <property type="protein sequence ID" value="APR54320.1"/>
    <property type="molecule type" value="Genomic_DNA"/>
</dbReference>
<keyword evidence="3 6" id="KW-0812">Transmembrane</keyword>
<dbReference type="Proteomes" id="UP000286681">
    <property type="component" value="Unassembled WGS sequence"/>
</dbReference>
<dbReference type="OrthoDB" id="9788453at2"/>
<evidence type="ECO:0000256" key="3">
    <source>
        <dbReference type="ARBA" id="ARBA00022692"/>
    </source>
</evidence>
<dbReference type="SUPFAM" id="SSF103473">
    <property type="entry name" value="MFS general substrate transporter"/>
    <property type="match status" value="1"/>
</dbReference>
<feature type="transmembrane region" description="Helical" evidence="6">
    <location>
        <begin position="94"/>
        <end position="116"/>
    </location>
</feature>
<keyword evidence="4 6" id="KW-1133">Transmembrane helix</keyword>
<reference evidence="9" key="2">
    <citation type="submission" date="2016-12" db="EMBL/GenBank/DDBJ databases">
        <title>Whole genome sequencing of Sphingomonas sp. ABOJV.</title>
        <authorList>
            <person name="Conlan S."/>
            <person name="Thomas P.J."/>
            <person name="Mullikin J."/>
            <person name="Palmore T.N."/>
            <person name="Frank K.M."/>
            <person name="Segre J.A."/>
        </authorList>
    </citation>
    <scope>NUCLEOTIDE SEQUENCE [LARGE SCALE GENOMIC DNA]</scope>
    <source>
        <strain evidence="9">ABOJV</strain>
    </source>
</reference>
<proteinExistence type="predicted"/>
<feature type="transmembrane region" description="Helical" evidence="6">
    <location>
        <begin position="43"/>
        <end position="63"/>
    </location>
</feature>
<feature type="transmembrane region" description="Helical" evidence="6">
    <location>
        <begin position="344"/>
        <end position="363"/>
    </location>
</feature>
<feature type="transmembrane region" description="Helical" evidence="6">
    <location>
        <begin position="70"/>
        <end position="88"/>
    </location>
</feature>
<dbReference type="InterPro" id="IPR011701">
    <property type="entry name" value="MFS"/>
</dbReference>
<feature type="transmembrane region" description="Helical" evidence="6">
    <location>
        <begin position="231"/>
        <end position="249"/>
    </location>
</feature>
<dbReference type="EMBL" id="QQWO01000010">
    <property type="protein sequence ID" value="RSV02117.1"/>
    <property type="molecule type" value="Genomic_DNA"/>
</dbReference>
<name>A0A1L6JFQ6_9SPHN</name>
<dbReference type="InterPro" id="IPR036259">
    <property type="entry name" value="MFS_trans_sf"/>
</dbReference>
<evidence type="ECO:0000256" key="2">
    <source>
        <dbReference type="ARBA" id="ARBA00022475"/>
    </source>
</evidence>
<reference evidence="7" key="1">
    <citation type="submission" date="2016-12" db="EMBL/GenBank/DDBJ databases">
        <title>Whole genome sequencing of Sphingomonas koreensis.</title>
        <authorList>
            <person name="Conlan S."/>
            <person name="Thomas P.J."/>
            <person name="Mullikin J."/>
            <person name="Palmore T.N."/>
            <person name="Frank K.M."/>
            <person name="Segre J.A."/>
        </authorList>
    </citation>
    <scope>NUCLEOTIDE SEQUENCE</scope>
    <source>
        <strain evidence="7">ABOJV</strain>
    </source>
</reference>
<dbReference type="Pfam" id="PF07690">
    <property type="entry name" value="MFS_1"/>
    <property type="match status" value="1"/>
</dbReference>
<feature type="transmembrane region" description="Helical" evidence="6">
    <location>
        <begin position="128"/>
        <end position="150"/>
    </location>
</feature>
<dbReference type="Proteomes" id="UP000185161">
    <property type="component" value="Chromosome"/>
</dbReference>
<evidence type="ECO:0000256" key="1">
    <source>
        <dbReference type="ARBA" id="ARBA00004651"/>
    </source>
</evidence>
<gene>
    <name evidence="7" type="ORF">BRX40_19585</name>
    <name evidence="8" type="ORF">CA257_13075</name>
</gene>
<evidence type="ECO:0000256" key="6">
    <source>
        <dbReference type="SAM" id="Phobius"/>
    </source>
</evidence>
<organism evidence="7 9">
    <name type="scientific">Sphingomonas koreensis</name>
    <dbReference type="NCBI Taxonomy" id="93064"/>
    <lineage>
        <taxon>Bacteria</taxon>
        <taxon>Pseudomonadati</taxon>
        <taxon>Pseudomonadota</taxon>
        <taxon>Alphaproteobacteria</taxon>
        <taxon>Sphingomonadales</taxon>
        <taxon>Sphingomonadaceae</taxon>
        <taxon>Sphingomonas</taxon>
    </lineage>
</organism>
<dbReference type="STRING" id="93064.BRX40_19585"/>
<evidence type="ECO:0000313" key="8">
    <source>
        <dbReference type="EMBL" id="RSV02117.1"/>
    </source>
</evidence>
<dbReference type="GO" id="GO:0005886">
    <property type="term" value="C:plasma membrane"/>
    <property type="evidence" value="ECO:0007669"/>
    <property type="project" value="UniProtKB-SubCell"/>
</dbReference>
<dbReference type="RefSeq" id="WP_075152715.1">
    <property type="nucleotide sequence ID" value="NZ_CP018820.1"/>
</dbReference>
<dbReference type="AlphaFoldDB" id="A0A1L6JFQ6"/>
<evidence type="ECO:0000313" key="10">
    <source>
        <dbReference type="Proteomes" id="UP000286681"/>
    </source>
</evidence>
<sequence>MRLAAAAPLVFGAAVMVAAEFVVIGLIPSIIADLRLSPAQAGSLITVFALSSALLGPPLVAAATRLPATFVLAGALLPFAANLLLLVVPDFPLLLLLLLRVLQGAALPLFMSRAGVQLGGGGNGQGIALLYVGVTLGGTLSPPAGSFMAGEFGWRLPVAAIGALALAGIIACLAGSFDAKPDRTSAPWRLLARPTLRRHLLLSTLAFAAMFTGFSYAGLLLRHAGFVGDDVTLALLAFGAAGLGGNWLAGKLASRALAGTAISALLTAMAALTLGTGPFVAGVVIVIWGAAHAAGFVFCQVRVMDAAPEAPGFAGSLNISAANIGIAIGSLGGGKAIEAGGVTGASAAACVIALLAVGVALTWPNSNVIQTSS</sequence>